<dbReference type="AlphaFoldDB" id="F4RTP5"/>
<reference evidence="3" key="1">
    <citation type="journal article" date="2011" name="Proc. Natl. Acad. Sci. U.S.A.">
        <title>Obligate biotrophy features unraveled by the genomic analysis of rust fungi.</title>
        <authorList>
            <person name="Duplessis S."/>
            <person name="Cuomo C.A."/>
            <person name="Lin Y.-C."/>
            <person name="Aerts A."/>
            <person name="Tisserant E."/>
            <person name="Veneault-Fourrey C."/>
            <person name="Joly D.L."/>
            <person name="Hacquard S."/>
            <person name="Amselem J."/>
            <person name="Cantarel B.L."/>
            <person name="Chiu R."/>
            <person name="Coutinho P.M."/>
            <person name="Feau N."/>
            <person name="Field M."/>
            <person name="Frey P."/>
            <person name="Gelhaye E."/>
            <person name="Goldberg J."/>
            <person name="Grabherr M.G."/>
            <person name="Kodira C.D."/>
            <person name="Kohler A."/>
            <person name="Kuees U."/>
            <person name="Lindquist E.A."/>
            <person name="Lucas S.M."/>
            <person name="Mago R."/>
            <person name="Mauceli E."/>
            <person name="Morin E."/>
            <person name="Murat C."/>
            <person name="Pangilinan J.L."/>
            <person name="Park R."/>
            <person name="Pearson M."/>
            <person name="Quesneville H."/>
            <person name="Rouhier N."/>
            <person name="Sakthikumar S."/>
            <person name="Salamov A.A."/>
            <person name="Schmutz J."/>
            <person name="Selles B."/>
            <person name="Shapiro H."/>
            <person name="Tanguay P."/>
            <person name="Tuskan G.A."/>
            <person name="Henrissat B."/>
            <person name="Van de Peer Y."/>
            <person name="Rouze P."/>
            <person name="Ellis J.G."/>
            <person name="Dodds P.N."/>
            <person name="Schein J.E."/>
            <person name="Zhong S."/>
            <person name="Hamelin R.C."/>
            <person name="Grigoriev I.V."/>
            <person name="Szabo L.J."/>
            <person name="Martin F."/>
        </authorList>
    </citation>
    <scope>NUCLEOTIDE SEQUENCE [LARGE SCALE GENOMIC DNA]</scope>
    <source>
        <strain evidence="3">98AG31 / pathotype 3-4-7</strain>
    </source>
</reference>
<feature type="region of interest" description="Disordered" evidence="1">
    <location>
        <begin position="241"/>
        <end position="295"/>
    </location>
</feature>
<dbReference type="VEuPathDB" id="FungiDB:MELLADRAFT_89528"/>
<feature type="compositionally biased region" description="Polar residues" evidence="1">
    <location>
        <begin position="216"/>
        <end position="228"/>
    </location>
</feature>
<protein>
    <submittedName>
        <fullName evidence="2">Uncharacterized protein</fullName>
    </submittedName>
</protein>
<proteinExistence type="predicted"/>
<name>F4RTP5_MELLP</name>
<feature type="region of interest" description="Disordered" evidence="1">
    <location>
        <begin position="190"/>
        <end position="228"/>
    </location>
</feature>
<dbReference type="Proteomes" id="UP000001072">
    <property type="component" value="Unassembled WGS sequence"/>
</dbReference>
<gene>
    <name evidence="2" type="ORF">MELLADRAFT_89528</name>
</gene>
<accession>F4RTP5</accession>
<dbReference type="RefSeq" id="XP_007412431.1">
    <property type="nucleotide sequence ID" value="XM_007412369.1"/>
</dbReference>
<dbReference type="InParanoid" id="F4RTP5"/>
<dbReference type="OrthoDB" id="2516518at2759"/>
<dbReference type="HOGENOM" id="CLU_052203_1_1_1"/>
<keyword evidence="3" id="KW-1185">Reference proteome</keyword>
<evidence type="ECO:0000313" key="2">
    <source>
        <dbReference type="EMBL" id="EGG04302.1"/>
    </source>
</evidence>
<dbReference type="GeneID" id="18935231"/>
<sequence>MSIGCGGADRQERLLYEIVAKGFSAAQYKLFPSHIYFMRGTLFPSNTADTRADQFIFEGSDVALVGPRESFHGDLVDTVGVTGLGIVVGINNIVEQSCQYMKKSPDQDPVPTTVFTVQHSDYHPIMKTARTCNVEYRVRPTPNLAKIASFVRLGRECQFHGYIKDFNEETSCYVVVANKVIMTNGFQEVNTQNDDQHNNVDNTLKKPKKFKPKGPNTSFKPATDENSGITTADFASLDTPFSSSSTITAGTSTSSGSSSLATPPDFSGQVPKKRARYQPKRKAAKEMDEGVAQDD</sequence>
<feature type="compositionally biased region" description="Basic residues" evidence="1">
    <location>
        <begin position="271"/>
        <end position="283"/>
    </location>
</feature>
<dbReference type="EMBL" id="GL883119">
    <property type="protein sequence ID" value="EGG04302.1"/>
    <property type="molecule type" value="Genomic_DNA"/>
</dbReference>
<evidence type="ECO:0000313" key="3">
    <source>
        <dbReference type="Proteomes" id="UP000001072"/>
    </source>
</evidence>
<dbReference type="KEGG" id="mlr:MELLADRAFT_89528"/>
<organism evidence="3">
    <name type="scientific">Melampsora larici-populina (strain 98AG31 / pathotype 3-4-7)</name>
    <name type="common">Poplar leaf rust fungus</name>
    <dbReference type="NCBI Taxonomy" id="747676"/>
    <lineage>
        <taxon>Eukaryota</taxon>
        <taxon>Fungi</taxon>
        <taxon>Dikarya</taxon>
        <taxon>Basidiomycota</taxon>
        <taxon>Pucciniomycotina</taxon>
        <taxon>Pucciniomycetes</taxon>
        <taxon>Pucciniales</taxon>
        <taxon>Melampsoraceae</taxon>
        <taxon>Melampsora</taxon>
    </lineage>
</organism>
<evidence type="ECO:0000256" key="1">
    <source>
        <dbReference type="SAM" id="MobiDB-lite"/>
    </source>
</evidence>
<feature type="compositionally biased region" description="Low complexity" evidence="1">
    <location>
        <begin position="242"/>
        <end position="262"/>
    </location>
</feature>